<feature type="region of interest" description="Disordered" evidence="2">
    <location>
        <begin position="593"/>
        <end position="615"/>
    </location>
</feature>
<protein>
    <submittedName>
        <fullName evidence="7">Aldolase_II domain-containing protein</fullName>
    </submittedName>
</protein>
<feature type="domain" description="Class II aldolase/adducin N-terminal" evidence="3">
    <location>
        <begin position="128"/>
        <end position="309"/>
    </location>
</feature>
<accession>A0A158Q416</accession>
<gene>
    <name evidence="4" type="ORF">DME_LOCUS7784</name>
</gene>
<dbReference type="WBParaSite" id="DME_0000377901-mRNA-1">
    <property type="protein sequence ID" value="DME_0000377901-mRNA-1"/>
    <property type="gene ID" value="DME_0000377901"/>
</dbReference>
<feature type="region of interest" description="Disordered" evidence="2">
    <location>
        <begin position="421"/>
        <end position="447"/>
    </location>
</feature>
<dbReference type="PANTHER" id="PTHR10672:SF3">
    <property type="entry name" value="PROTEIN HU-LI TAI SHAO"/>
    <property type="match status" value="1"/>
</dbReference>
<dbReference type="Proteomes" id="UP000038040">
    <property type="component" value="Unplaced"/>
</dbReference>
<sequence length="615" mass="68759">MPGESNGTTSNGDLQGTFRNFDPEDPEYIKDLQRPAAIKEDLSEMERRKRVQKVLESKEFCRELEELIKHDNCKSDVDVIKRLSQLTLPYGQLASISLHNNVPSMPILPIADLRGNENYSRAEKIIRNKLASLYRLVDIFQWSQGIYNHITLRISADNEQILINPFGLLYHEITASSLIKINFDGDILDQGSTKLGINQAGYVLHSAIHKARRDVNCVLHLHTPVVSAVSSMKSGLLPICQEALIIGPIAYHDYKGILNDENEKESIVQDLGDKNVMLLRNHGFVVCGSTAEEALHLAFNTIIAFQILFLRTNGFVICGETIEEAVYLVRNLIGACDHQIRAMRAGLENLVIPDEKAVERAYKTAKHGSGGVNRSPCKDAEGKTIYWRIGELEWEAWMRVLDNAGYRTGHIYKQAGLRTKSLTSPSKTGQSDIAIPPSASSMGSVDESDYESVTAHKIALLRKEQEKARWLNSPNAYQRIEILETGTDNPKKITKWIQDVNSPQHNGTPVKISSPHQFSPFSINPKEFKEKQKAIKETRLLGATSAGPQSQILDGVTYEEIVQMRADNSAINQTDRIVMIGTASKGIIERQHQHNAQSHSISSSITESEKVHRKV</sequence>
<evidence type="ECO:0000259" key="3">
    <source>
        <dbReference type="SMART" id="SM01007"/>
    </source>
</evidence>
<evidence type="ECO:0000313" key="5">
    <source>
        <dbReference type="Proteomes" id="UP000038040"/>
    </source>
</evidence>
<dbReference type="GO" id="GO:0051015">
    <property type="term" value="F:actin filament binding"/>
    <property type="evidence" value="ECO:0007669"/>
    <property type="project" value="TreeGrafter"/>
</dbReference>
<dbReference type="InterPro" id="IPR051017">
    <property type="entry name" value="Aldolase-II_Adducin_sf"/>
</dbReference>
<dbReference type="Gene3D" id="3.40.225.10">
    <property type="entry name" value="Class II aldolase/adducin N-terminal domain"/>
    <property type="match status" value="2"/>
</dbReference>
<dbReference type="GO" id="GO:0005856">
    <property type="term" value="C:cytoskeleton"/>
    <property type="evidence" value="ECO:0007669"/>
    <property type="project" value="TreeGrafter"/>
</dbReference>
<dbReference type="AlphaFoldDB" id="A0A158Q416"/>
<evidence type="ECO:0000313" key="6">
    <source>
        <dbReference type="Proteomes" id="UP000274756"/>
    </source>
</evidence>
<reference evidence="7" key="1">
    <citation type="submission" date="2016-04" db="UniProtKB">
        <authorList>
            <consortium name="WormBaseParasite"/>
        </authorList>
    </citation>
    <scope>IDENTIFICATION</scope>
</reference>
<proteinExistence type="inferred from homology"/>
<dbReference type="PANTHER" id="PTHR10672">
    <property type="entry name" value="ADDUCIN"/>
    <property type="match status" value="1"/>
</dbReference>
<evidence type="ECO:0000256" key="2">
    <source>
        <dbReference type="SAM" id="MobiDB-lite"/>
    </source>
</evidence>
<dbReference type="GO" id="GO:0014069">
    <property type="term" value="C:postsynaptic density"/>
    <property type="evidence" value="ECO:0007669"/>
    <property type="project" value="TreeGrafter"/>
</dbReference>
<dbReference type="InterPro" id="IPR036409">
    <property type="entry name" value="Aldolase_II/adducin_N_sf"/>
</dbReference>
<dbReference type="EMBL" id="UYYG01001163">
    <property type="protein sequence ID" value="VDN57811.1"/>
    <property type="molecule type" value="Genomic_DNA"/>
</dbReference>
<keyword evidence="6" id="KW-1185">Reference proteome</keyword>
<evidence type="ECO:0000313" key="7">
    <source>
        <dbReference type="WBParaSite" id="DME_0000377901-mRNA-1"/>
    </source>
</evidence>
<dbReference type="STRING" id="318479.A0A158Q416"/>
<dbReference type="InterPro" id="IPR001303">
    <property type="entry name" value="Aldolase_II/adducin_N"/>
</dbReference>
<dbReference type="Pfam" id="PF00596">
    <property type="entry name" value="Aldolase_II"/>
    <property type="match status" value="1"/>
</dbReference>
<comment type="similarity">
    <text evidence="1">Belongs to the aldolase class II family. Adducin subfamily.</text>
</comment>
<reference evidence="4 6" key="2">
    <citation type="submission" date="2018-11" db="EMBL/GenBank/DDBJ databases">
        <authorList>
            <consortium name="Pathogen Informatics"/>
        </authorList>
    </citation>
    <scope>NUCLEOTIDE SEQUENCE [LARGE SCALE GENOMIC DNA]</scope>
</reference>
<dbReference type="NCBIfam" id="NF005451">
    <property type="entry name" value="PRK07044.1"/>
    <property type="match status" value="1"/>
</dbReference>
<feature type="compositionally biased region" description="Polar residues" evidence="2">
    <location>
        <begin position="1"/>
        <end position="18"/>
    </location>
</feature>
<feature type="compositionally biased region" description="Polar residues" evidence="2">
    <location>
        <begin position="421"/>
        <end position="431"/>
    </location>
</feature>
<evidence type="ECO:0000313" key="4">
    <source>
        <dbReference type="EMBL" id="VDN57811.1"/>
    </source>
</evidence>
<dbReference type="Proteomes" id="UP000274756">
    <property type="component" value="Unassembled WGS sequence"/>
</dbReference>
<organism evidence="5 7">
    <name type="scientific">Dracunculus medinensis</name>
    <name type="common">Guinea worm</name>
    <dbReference type="NCBI Taxonomy" id="318479"/>
    <lineage>
        <taxon>Eukaryota</taxon>
        <taxon>Metazoa</taxon>
        <taxon>Ecdysozoa</taxon>
        <taxon>Nematoda</taxon>
        <taxon>Chromadorea</taxon>
        <taxon>Rhabditida</taxon>
        <taxon>Spirurina</taxon>
        <taxon>Dracunculoidea</taxon>
        <taxon>Dracunculidae</taxon>
        <taxon>Dracunculus</taxon>
    </lineage>
</organism>
<evidence type="ECO:0000256" key="1">
    <source>
        <dbReference type="ARBA" id="ARBA00006274"/>
    </source>
</evidence>
<dbReference type="OrthoDB" id="3238794at2759"/>
<feature type="region of interest" description="Disordered" evidence="2">
    <location>
        <begin position="1"/>
        <end position="26"/>
    </location>
</feature>
<dbReference type="GO" id="GO:0005886">
    <property type="term" value="C:plasma membrane"/>
    <property type="evidence" value="ECO:0007669"/>
    <property type="project" value="UniProtKB-SubCell"/>
</dbReference>
<name>A0A158Q416_DRAME</name>
<dbReference type="SUPFAM" id="SSF53639">
    <property type="entry name" value="AraD/HMP-PK domain-like"/>
    <property type="match status" value="2"/>
</dbReference>
<dbReference type="SMART" id="SM01007">
    <property type="entry name" value="Aldolase_II"/>
    <property type="match status" value="1"/>
</dbReference>